<reference evidence="8" key="1">
    <citation type="submission" date="2022-06" db="EMBL/GenBank/DDBJ databases">
        <authorList>
            <consortium name="SYNGENTA / RWTH Aachen University"/>
        </authorList>
    </citation>
    <scope>NUCLEOTIDE SEQUENCE</scope>
</reference>
<feature type="transmembrane region" description="Helical" evidence="7">
    <location>
        <begin position="44"/>
        <end position="63"/>
    </location>
</feature>
<evidence type="ECO:0000256" key="1">
    <source>
        <dbReference type="ARBA" id="ARBA00004127"/>
    </source>
</evidence>
<protein>
    <submittedName>
        <fullName evidence="8">PQ loop repeat-domain-containing protein</fullName>
    </submittedName>
</protein>
<feature type="transmembrane region" description="Helical" evidence="7">
    <location>
        <begin position="160"/>
        <end position="184"/>
    </location>
</feature>
<evidence type="ECO:0000313" key="9">
    <source>
        <dbReference type="Proteomes" id="UP001153365"/>
    </source>
</evidence>
<keyword evidence="2" id="KW-0813">Transport</keyword>
<keyword evidence="9" id="KW-1185">Reference proteome</keyword>
<sequence length="202" mass="22844">MNWFEIFSILLGWSYTLCWGISFYPQVLLNFKRKSVKGVSIDFLVLNVLGFICYSISTSALLFSKTVRKEYSDQFLINDQANQQLSSSSNRLKTPNVRFNDLVFSLHALILSLITCLSYIVFPASYNYLNLIRSVSSVKVLISIIKYLPQLNMNFKRKSTIGWSIGNIILDLLGGILSLFQMVLDSGLAHDWSSLTSNPGNC</sequence>
<organism evidence="8 9">
    <name type="scientific">Phakopsora pachyrhizi</name>
    <name type="common">Asian soybean rust disease fungus</name>
    <dbReference type="NCBI Taxonomy" id="170000"/>
    <lineage>
        <taxon>Eukaryota</taxon>
        <taxon>Fungi</taxon>
        <taxon>Dikarya</taxon>
        <taxon>Basidiomycota</taxon>
        <taxon>Pucciniomycotina</taxon>
        <taxon>Pucciniomycetes</taxon>
        <taxon>Pucciniales</taxon>
        <taxon>Phakopsoraceae</taxon>
        <taxon>Phakopsora</taxon>
    </lineage>
</organism>
<evidence type="ECO:0000256" key="7">
    <source>
        <dbReference type="SAM" id="Phobius"/>
    </source>
</evidence>
<keyword evidence="4" id="KW-0677">Repeat</keyword>
<dbReference type="SMART" id="SM00679">
    <property type="entry name" value="CTNS"/>
    <property type="match status" value="2"/>
</dbReference>
<dbReference type="EMBL" id="CALTRL010001217">
    <property type="protein sequence ID" value="CAH7671596.1"/>
    <property type="molecule type" value="Genomic_DNA"/>
</dbReference>
<comment type="caution">
    <text evidence="8">The sequence shown here is derived from an EMBL/GenBank/DDBJ whole genome shotgun (WGS) entry which is preliminary data.</text>
</comment>
<keyword evidence="5 7" id="KW-1133">Transmembrane helix</keyword>
<dbReference type="Proteomes" id="UP001153365">
    <property type="component" value="Unassembled WGS sequence"/>
</dbReference>
<name>A0AAV0AV24_PHAPC</name>
<dbReference type="Pfam" id="PF04193">
    <property type="entry name" value="PQ-loop"/>
    <property type="match status" value="2"/>
</dbReference>
<dbReference type="InterPro" id="IPR005282">
    <property type="entry name" value="LC_transporter"/>
</dbReference>
<comment type="subcellular location">
    <subcellularLocation>
        <location evidence="1">Endomembrane system</location>
        <topology evidence="1">Multi-pass membrane protein</topology>
    </subcellularLocation>
</comment>
<feature type="transmembrane region" description="Helical" evidence="7">
    <location>
        <begin position="7"/>
        <end position="24"/>
    </location>
</feature>
<dbReference type="AlphaFoldDB" id="A0AAV0AV24"/>
<evidence type="ECO:0000256" key="5">
    <source>
        <dbReference type="ARBA" id="ARBA00022989"/>
    </source>
</evidence>
<dbReference type="GO" id="GO:0005774">
    <property type="term" value="C:vacuolar membrane"/>
    <property type="evidence" value="ECO:0007669"/>
    <property type="project" value="TreeGrafter"/>
</dbReference>
<dbReference type="GO" id="GO:0000324">
    <property type="term" value="C:fungal-type vacuole"/>
    <property type="evidence" value="ECO:0007669"/>
    <property type="project" value="TreeGrafter"/>
</dbReference>
<gene>
    <name evidence="8" type="ORF">PPACK8108_LOCUS6390</name>
</gene>
<keyword evidence="3 7" id="KW-0812">Transmembrane</keyword>
<dbReference type="PANTHER" id="PTHR13131:SF5">
    <property type="entry name" value="CYSTINOSIN"/>
    <property type="match status" value="1"/>
</dbReference>
<feature type="transmembrane region" description="Helical" evidence="7">
    <location>
        <begin position="128"/>
        <end position="148"/>
    </location>
</feature>
<feature type="transmembrane region" description="Helical" evidence="7">
    <location>
        <begin position="102"/>
        <end position="122"/>
    </location>
</feature>
<evidence type="ECO:0000256" key="4">
    <source>
        <dbReference type="ARBA" id="ARBA00022737"/>
    </source>
</evidence>
<accession>A0AAV0AV24</accession>
<evidence type="ECO:0000256" key="3">
    <source>
        <dbReference type="ARBA" id="ARBA00022692"/>
    </source>
</evidence>
<dbReference type="InterPro" id="IPR006603">
    <property type="entry name" value="PQ-loop_rpt"/>
</dbReference>
<evidence type="ECO:0000256" key="2">
    <source>
        <dbReference type="ARBA" id="ARBA00022448"/>
    </source>
</evidence>
<evidence type="ECO:0000313" key="8">
    <source>
        <dbReference type="EMBL" id="CAH7671596.1"/>
    </source>
</evidence>
<dbReference type="PANTHER" id="PTHR13131">
    <property type="entry name" value="CYSTINOSIN"/>
    <property type="match status" value="1"/>
</dbReference>
<proteinExistence type="predicted"/>
<dbReference type="GO" id="GO:0012505">
    <property type="term" value="C:endomembrane system"/>
    <property type="evidence" value="ECO:0007669"/>
    <property type="project" value="UniProtKB-SubCell"/>
</dbReference>
<keyword evidence="6 7" id="KW-0472">Membrane</keyword>
<dbReference type="GO" id="GO:0015184">
    <property type="term" value="F:L-cystine transmembrane transporter activity"/>
    <property type="evidence" value="ECO:0007669"/>
    <property type="project" value="TreeGrafter"/>
</dbReference>
<evidence type="ECO:0000256" key="6">
    <source>
        <dbReference type="ARBA" id="ARBA00023136"/>
    </source>
</evidence>
<dbReference type="Gene3D" id="1.20.1280.290">
    <property type="match status" value="1"/>
</dbReference>